<sequence length="159" mass="17070">MAAAAGATVIATSSTDAKLEIAKTLGATHVVNYRKTPGWADEVLRITNGRGVDHVIEVGGSATIEESLRSTRPGGLVSVMGILTEAKQTDLIPLILYGAKTIRGILGAGSKAMNERFVEFVEKHQIHPVVAKVYEFEQAEEAFARLEKQTEIGKIVIKV</sequence>
<dbReference type="InterPro" id="IPR036291">
    <property type="entry name" value="NAD(P)-bd_dom_sf"/>
</dbReference>
<organism evidence="2 3">
    <name type="scientific">Macrophomina phaseolina (strain MS6)</name>
    <name type="common">Charcoal rot fungus</name>
    <dbReference type="NCBI Taxonomy" id="1126212"/>
    <lineage>
        <taxon>Eukaryota</taxon>
        <taxon>Fungi</taxon>
        <taxon>Dikarya</taxon>
        <taxon>Ascomycota</taxon>
        <taxon>Pezizomycotina</taxon>
        <taxon>Dothideomycetes</taxon>
        <taxon>Dothideomycetes incertae sedis</taxon>
        <taxon>Botryosphaeriales</taxon>
        <taxon>Botryosphaeriaceae</taxon>
        <taxon>Macrophomina</taxon>
    </lineage>
</organism>
<dbReference type="Pfam" id="PF00107">
    <property type="entry name" value="ADH_zinc_N"/>
    <property type="match status" value="1"/>
</dbReference>
<dbReference type="Proteomes" id="UP000007129">
    <property type="component" value="Unassembled WGS sequence"/>
</dbReference>
<evidence type="ECO:0000313" key="3">
    <source>
        <dbReference type="Proteomes" id="UP000007129"/>
    </source>
</evidence>
<dbReference type="SUPFAM" id="SSF51735">
    <property type="entry name" value="NAD(P)-binding Rossmann-fold domains"/>
    <property type="match status" value="1"/>
</dbReference>
<evidence type="ECO:0000313" key="2">
    <source>
        <dbReference type="EMBL" id="EKG13198.1"/>
    </source>
</evidence>
<reference evidence="2 3" key="1">
    <citation type="journal article" date="2012" name="BMC Genomics">
        <title>Tools to kill: Genome of one of the most destructive plant pathogenic fungi Macrophomina phaseolina.</title>
        <authorList>
            <person name="Islam M.S."/>
            <person name="Haque M.S."/>
            <person name="Islam M.M."/>
            <person name="Emdad E.M."/>
            <person name="Halim A."/>
            <person name="Hossen Q.M.M."/>
            <person name="Hossain M.Z."/>
            <person name="Ahmed B."/>
            <person name="Rahim S."/>
            <person name="Rahman M.S."/>
            <person name="Alam M.M."/>
            <person name="Hou S."/>
            <person name="Wan X."/>
            <person name="Saito J.A."/>
            <person name="Alam M."/>
        </authorList>
    </citation>
    <scope>NUCLEOTIDE SEQUENCE [LARGE SCALE GENOMIC DNA]</scope>
    <source>
        <strain evidence="2 3">MS6</strain>
    </source>
</reference>
<evidence type="ECO:0000259" key="1">
    <source>
        <dbReference type="Pfam" id="PF00107"/>
    </source>
</evidence>
<dbReference type="PANTHER" id="PTHR45033:SF2">
    <property type="entry name" value="ZINC-TYPE ALCOHOL DEHYDROGENASE-LIKE PROTEIN C1773.06C"/>
    <property type="match status" value="1"/>
</dbReference>
<dbReference type="STRING" id="1126212.K2RF05"/>
<gene>
    <name evidence="2" type="ORF">MPH_09670</name>
</gene>
<accession>K2RF05</accession>
<dbReference type="OrthoDB" id="3509362at2759"/>
<dbReference type="InterPro" id="IPR052711">
    <property type="entry name" value="Zinc_ADH-like"/>
</dbReference>
<feature type="domain" description="Alcohol dehydrogenase-like C-terminal" evidence="1">
    <location>
        <begin position="1"/>
        <end position="122"/>
    </location>
</feature>
<dbReference type="HOGENOM" id="CLU_026673_19_6_1"/>
<dbReference type="VEuPathDB" id="FungiDB:MPH_09670"/>
<dbReference type="AlphaFoldDB" id="K2RF05"/>
<comment type="caution">
    <text evidence="2">The sequence shown here is derived from an EMBL/GenBank/DDBJ whole genome shotgun (WGS) entry which is preliminary data.</text>
</comment>
<dbReference type="InParanoid" id="K2RF05"/>
<protein>
    <submittedName>
        <fullName evidence="2">Alcohol dehydrogenase superfamily zinc-containing</fullName>
    </submittedName>
</protein>
<dbReference type="PANTHER" id="PTHR45033">
    <property type="match status" value="1"/>
</dbReference>
<dbReference type="Gene3D" id="3.40.50.720">
    <property type="entry name" value="NAD(P)-binding Rossmann-like Domain"/>
    <property type="match status" value="1"/>
</dbReference>
<dbReference type="Gene3D" id="3.90.180.10">
    <property type="entry name" value="Medium-chain alcohol dehydrogenases, catalytic domain"/>
    <property type="match status" value="1"/>
</dbReference>
<name>K2RF05_MACPH</name>
<dbReference type="EMBL" id="AHHD01000415">
    <property type="protein sequence ID" value="EKG13198.1"/>
    <property type="molecule type" value="Genomic_DNA"/>
</dbReference>
<proteinExistence type="predicted"/>
<dbReference type="InterPro" id="IPR013149">
    <property type="entry name" value="ADH-like_C"/>
</dbReference>
<dbReference type="eggNOG" id="KOG1198">
    <property type="taxonomic scope" value="Eukaryota"/>
</dbReference>